<dbReference type="GO" id="GO:0007165">
    <property type="term" value="P:signal transduction"/>
    <property type="evidence" value="ECO:0007669"/>
    <property type="project" value="UniProtKB-KW"/>
</dbReference>
<feature type="transmembrane region" description="Helical" evidence="4">
    <location>
        <begin position="12"/>
        <end position="33"/>
    </location>
</feature>
<dbReference type="PANTHER" id="PTHR32089:SF112">
    <property type="entry name" value="LYSOZYME-LIKE PROTEIN-RELATED"/>
    <property type="match status" value="1"/>
</dbReference>
<evidence type="ECO:0000256" key="1">
    <source>
        <dbReference type="ARBA" id="ARBA00023224"/>
    </source>
</evidence>
<sequence>MARVPPPRAIRWIGPLCAVLTALALAAVGAVAFGPEPGVAAIAGLGFAATWGAAWASVTLNRRAMDLEAPAPQERAPAEAAPLPADRPEESGAQDATGRAEIQAALADHFAVYDRLFERAANDTASVTTETEAAAYDIMTSLREVDAAMTELLAFLDLSGSNARVIEIVDQTDQQLTENRQLIGDFLIRRDQDVVECQQRLDELDLATAQLTRATEGVQTIARQTNLLALNATIEAARAEKAGAGFAVVAKEVKELSNASAGTATRIAQDLASLRESIRENFSILVNDRVEGERGELMKIAAAIASLTENMERLVAHQRDTLVKVQEESARIAQPIVRLIGSIQFQDVTRQRLQHLEGIFAAARTHLQALDLSNPLTKSWPDARSFAEIALSEGPSPPRNNVKHNNEIELF</sequence>
<evidence type="ECO:0000259" key="5">
    <source>
        <dbReference type="PROSITE" id="PS50111"/>
    </source>
</evidence>
<accession>A0A1I4L9Z3</accession>
<feature type="transmembrane region" description="Helical" evidence="4">
    <location>
        <begin position="39"/>
        <end position="58"/>
    </location>
</feature>
<dbReference type="STRING" id="582667.SAMN05192568_101310"/>
<gene>
    <name evidence="6" type="ORF">SAMN05192568_101310</name>
</gene>
<dbReference type="Proteomes" id="UP000199048">
    <property type="component" value="Unassembled WGS sequence"/>
</dbReference>
<dbReference type="RefSeq" id="WP_167367733.1">
    <property type="nucleotide sequence ID" value="NZ_FOTK01000013.1"/>
</dbReference>
<evidence type="ECO:0000256" key="2">
    <source>
        <dbReference type="PROSITE-ProRule" id="PRU00284"/>
    </source>
</evidence>
<evidence type="ECO:0000256" key="3">
    <source>
        <dbReference type="SAM" id="MobiDB-lite"/>
    </source>
</evidence>
<dbReference type="PANTHER" id="PTHR32089">
    <property type="entry name" value="METHYL-ACCEPTING CHEMOTAXIS PROTEIN MCPB"/>
    <property type="match status" value="1"/>
</dbReference>
<feature type="compositionally biased region" description="Low complexity" evidence="3">
    <location>
        <begin position="70"/>
        <end position="84"/>
    </location>
</feature>
<keyword evidence="4" id="KW-0472">Membrane</keyword>
<dbReference type="PROSITE" id="PS50111">
    <property type="entry name" value="CHEMOTAXIS_TRANSDUC_2"/>
    <property type="match status" value="1"/>
</dbReference>
<keyword evidence="4" id="KW-1133">Transmembrane helix</keyword>
<evidence type="ECO:0000256" key="4">
    <source>
        <dbReference type="SAM" id="Phobius"/>
    </source>
</evidence>
<dbReference type="InterPro" id="IPR004089">
    <property type="entry name" value="MCPsignal_dom"/>
</dbReference>
<dbReference type="Gene3D" id="1.10.287.950">
    <property type="entry name" value="Methyl-accepting chemotaxis protein"/>
    <property type="match status" value="1"/>
</dbReference>
<keyword evidence="4" id="KW-0812">Transmembrane</keyword>
<dbReference type="SUPFAM" id="SSF58104">
    <property type="entry name" value="Methyl-accepting chemotaxis protein (MCP) signaling domain"/>
    <property type="match status" value="1"/>
</dbReference>
<keyword evidence="1 2" id="KW-0807">Transducer</keyword>
<organism evidence="6 7">
    <name type="scientific">Methylobacterium pseudosasicola</name>
    <dbReference type="NCBI Taxonomy" id="582667"/>
    <lineage>
        <taxon>Bacteria</taxon>
        <taxon>Pseudomonadati</taxon>
        <taxon>Pseudomonadota</taxon>
        <taxon>Alphaproteobacteria</taxon>
        <taxon>Hyphomicrobiales</taxon>
        <taxon>Methylobacteriaceae</taxon>
        <taxon>Methylobacterium</taxon>
    </lineage>
</organism>
<proteinExistence type="predicted"/>
<dbReference type="GO" id="GO:0016020">
    <property type="term" value="C:membrane"/>
    <property type="evidence" value="ECO:0007669"/>
    <property type="project" value="InterPro"/>
</dbReference>
<name>A0A1I4L9Z3_9HYPH</name>
<keyword evidence="7" id="KW-1185">Reference proteome</keyword>
<evidence type="ECO:0000313" key="7">
    <source>
        <dbReference type="Proteomes" id="UP000199048"/>
    </source>
</evidence>
<dbReference type="EMBL" id="FOTK01000013">
    <property type="protein sequence ID" value="SFL87780.1"/>
    <property type="molecule type" value="Genomic_DNA"/>
</dbReference>
<dbReference type="AlphaFoldDB" id="A0A1I4L9Z3"/>
<dbReference type="SMART" id="SM00283">
    <property type="entry name" value="MA"/>
    <property type="match status" value="1"/>
</dbReference>
<protein>
    <submittedName>
        <fullName evidence="6">Methyl-accepting chemotaxis protein</fullName>
    </submittedName>
</protein>
<evidence type="ECO:0000313" key="6">
    <source>
        <dbReference type="EMBL" id="SFL87780.1"/>
    </source>
</evidence>
<dbReference type="Pfam" id="PF00015">
    <property type="entry name" value="MCPsignal"/>
    <property type="match status" value="1"/>
</dbReference>
<feature type="region of interest" description="Disordered" evidence="3">
    <location>
        <begin position="70"/>
        <end position="97"/>
    </location>
</feature>
<feature type="domain" description="Methyl-accepting transducer" evidence="5">
    <location>
        <begin position="113"/>
        <end position="285"/>
    </location>
</feature>
<reference evidence="7" key="1">
    <citation type="submission" date="2016-10" db="EMBL/GenBank/DDBJ databases">
        <authorList>
            <person name="Varghese N."/>
            <person name="Submissions S."/>
        </authorList>
    </citation>
    <scope>NUCLEOTIDE SEQUENCE [LARGE SCALE GENOMIC DNA]</scope>
    <source>
        <strain evidence="7">BL36</strain>
    </source>
</reference>